<evidence type="ECO:0000256" key="1">
    <source>
        <dbReference type="SAM" id="MobiDB-lite"/>
    </source>
</evidence>
<feature type="domain" description="ATP-dependent DNA ligase family profile" evidence="2">
    <location>
        <begin position="7"/>
        <end position="130"/>
    </location>
</feature>
<evidence type="ECO:0000259" key="2">
    <source>
        <dbReference type="Pfam" id="PF01068"/>
    </source>
</evidence>
<dbReference type="GO" id="GO:0006310">
    <property type="term" value="P:DNA recombination"/>
    <property type="evidence" value="ECO:0007669"/>
    <property type="project" value="InterPro"/>
</dbReference>
<accession>A0AB37XF92</accession>
<evidence type="ECO:0000313" key="3">
    <source>
        <dbReference type="EMBL" id="RZE37623.1"/>
    </source>
</evidence>
<sequence length="281" mass="30694">MFWQQRLYGYRVIVYVRAERLYLQSRSGADLTSHFPELQTAAADIGEDLVLDGELVVLHEDRLDFAALQQRARLGGFRARSVARVRPAHVVTIGLLEADGEELLASPYRGRWARLETLFTGRKMAGRWALVGSTPTARRRWPRAVSVSRAWSRNRPPTATGPARGLVEGPVAADGEAVVGRRHRDGDGARHSAAGAVRLGGRPAETRRTPHSGRARPPLDRRSVQLSLGSEGSVGTRPSRAGLRRGVRRRHLRGRCGPVPASRRPRTAARGPHPGYGGASG</sequence>
<dbReference type="EMBL" id="PKLK01000022">
    <property type="protein sequence ID" value="RZE37623.1"/>
    <property type="molecule type" value="Genomic_DNA"/>
</dbReference>
<dbReference type="Pfam" id="PF01068">
    <property type="entry name" value="DNA_ligase_A_M"/>
    <property type="match status" value="1"/>
</dbReference>
<dbReference type="Proteomes" id="UP000292095">
    <property type="component" value="Unassembled WGS sequence"/>
</dbReference>
<dbReference type="AlphaFoldDB" id="A0AB37XF92"/>
<feature type="compositionally biased region" description="Basic residues" evidence="1">
    <location>
        <begin position="242"/>
        <end position="254"/>
    </location>
</feature>
<protein>
    <recommendedName>
        <fullName evidence="2">ATP-dependent DNA ligase family profile domain-containing protein</fullName>
    </recommendedName>
</protein>
<comment type="caution">
    <text evidence="3">The sequence shown here is derived from an EMBL/GenBank/DDBJ whole genome shotgun (WGS) entry which is preliminary data.</text>
</comment>
<proteinExistence type="predicted"/>
<dbReference type="GO" id="GO:0005524">
    <property type="term" value="F:ATP binding"/>
    <property type="evidence" value="ECO:0007669"/>
    <property type="project" value="InterPro"/>
</dbReference>
<name>A0AB37XF92_9ACTN</name>
<dbReference type="GO" id="GO:0006281">
    <property type="term" value="P:DNA repair"/>
    <property type="evidence" value="ECO:0007669"/>
    <property type="project" value="InterPro"/>
</dbReference>
<dbReference type="RefSeq" id="WP_012268423.1">
    <property type="nucleotide sequence ID" value="NZ_CP108380.1"/>
</dbReference>
<evidence type="ECO:0000313" key="4">
    <source>
        <dbReference type="Proteomes" id="UP000292095"/>
    </source>
</evidence>
<organism evidence="3 4">
    <name type="scientific">Streptomyces albidoflavus</name>
    <dbReference type="NCBI Taxonomy" id="1886"/>
    <lineage>
        <taxon>Bacteria</taxon>
        <taxon>Bacillati</taxon>
        <taxon>Actinomycetota</taxon>
        <taxon>Actinomycetes</taxon>
        <taxon>Kitasatosporales</taxon>
        <taxon>Streptomycetaceae</taxon>
        <taxon>Streptomyces</taxon>
        <taxon>Streptomyces albidoflavus group</taxon>
    </lineage>
</organism>
<feature type="region of interest" description="Disordered" evidence="1">
    <location>
        <begin position="148"/>
        <end position="167"/>
    </location>
</feature>
<dbReference type="Gene3D" id="3.30.470.30">
    <property type="entry name" value="DNA ligase/mRNA capping enzyme"/>
    <property type="match status" value="1"/>
</dbReference>
<gene>
    <name evidence="3" type="ORF">C0Q91_18940</name>
</gene>
<dbReference type="SUPFAM" id="SSF56091">
    <property type="entry name" value="DNA ligase/mRNA capping enzyme, catalytic domain"/>
    <property type="match status" value="1"/>
</dbReference>
<reference evidence="3 4" key="1">
    <citation type="submission" date="2017-12" db="EMBL/GenBank/DDBJ databases">
        <title>Population genomics insights into the ecological differentiation and adaptive evolution in streptomycetes.</title>
        <authorList>
            <person name="Li Y."/>
            <person name="Huang Y."/>
        </authorList>
    </citation>
    <scope>NUCLEOTIDE SEQUENCE [LARGE SCALE GENOMIC DNA]</scope>
    <source>
        <strain evidence="3 4">FXJ.2339</strain>
    </source>
</reference>
<dbReference type="InterPro" id="IPR012310">
    <property type="entry name" value="DNA_ligase_ATP-dep_cent"/>
</dbReference>
<dbReference type="GO" id="GO:0003910">
    <property type="term" value="F:DNA ligase (ATP) activity"/>
    <property type="evidence" value="ECO:0007669"/>
    <property type="project" value="InterPro"/>
</dbReference>
<feature type="region of interest" description="Disordered" evidence="1">
    <location>
        <begin position="181"/>
        <end position="281"/>
    </location>
</feature>